<evidence type="ECO:0000313" key="2">
    <source>
        <dbReference type="EMBL" id="AGF95948.1"/>
    </source>
</evidence>
<evidence type="ECO:0000256" key="1">
    <source>
        <dbReference type="SAM" id="MobiDB-lite"/>
    </source>
</evidence>
<proteinExistence type="predicted"/>
<accession>M1Q743</accession>
<evidence type="ECO:0000313" key="3">
    <source>
        <dbReference type="Proteomes" id="UP000011718"/>
    </source>
</evidence>
<dbReference type="KEGG" id="mmaz:MmTuc01_0517"/>
<gene>
    <name evidence="2" type="ORF">MmTuc01_0517</name>
</gene>
<feature type="region of interest" description="Disordered" evidence="1">
    <location>
        <begin position="1"/>
        <end position="28"/>
    </location>
</feature>
<sequence>MSGQTNIKELTGRFIGRGSGLPPNNRNGIERAKINTKKVKGDFSDDTSLLMSCDP</sequence>
<dbReference type="HOGENOM" id="CLU_3021001_0_0_2"/>
<name>M1Q743_METMZ</name>
<dbReference type="AlphaFoldDB" id="M1Q743"/>
<dbReference type="EMBL" id="CP004144">
    <property type="protein sequence ID" value="AGF95948.1"/>
    <property type="molecule type" value="Genomic_DNA"/>
</dbReference>
<reference evidence="2 3" key="1">
    <citation type="journal article" date="2013" name="Genome Announc.">
        <title>Complete Genome of a Methanosarcina mazei Strain Isolated from Sediment Samples from an Amazonian Flooded Area.</title>
        <authorList>
            <person name="Assis das Gracas D."/>
            <person name="Thiago Juca Ramos R."/>
            <person name="Vieira Araujo A.C."/>
            <person name="Zahlouth R."/>
            <person name="Ribeiro Carneiro A."/>
            <person name="Souza Lopes T."/>
            <person name="Azevedo Barauna R."/>
            <person name="Azevedo V."/>
            <person name="Cruz Schneider M.P."/>
            <person name="Pellizari V.H."/>
            <person name="Silva A."/>
        </authorList>
    </citation>
    <scope>NUCLEOTIDE SEQUENCE [LARGE SCALE GENOMIC DNA]</scope>
    <source>
        <strain evidence="2 3">Tuc01</strain>
    </source>
</reference>
<dbReference type="BioCyc" id="MMAZ1236903:G139K-499-MONOMER"/>
<protein>
    <submittedName>
        <fullName evidence="2">Uncharacterized protein</fullName>
    </submittedName>
</protein>
<dbReference type="Proteomes" id="UP000011718">
    <property type="component" value="Chromosome"/>
</dbReference>
<organism evidence="2 3">
    <name type="scientific">Methanosarcina mazei Tuc01</name>
    <dbReference type="NCBI Taxonomy" id="1236903"/>
    <lineage>
        <taxon>Archaea</taxon>
        <taxon>Methanobacteriati</taxon>
        <taxon>Methanobacteriota</taxon>
        <taxon>Stenosarchaea group</taxon>
        <taxon>Methanomicrobia</taxon>
        <taxon>Methanosarcinales</taxon>
        <taxon>Methanosarcinaceae</taxon>
        <taxon>Methanosarcina</taxon>
    </lineage>
</organism>